<evidence type="ECO:0000313" key="7">
    <source>
        <dbReference type="Proteomes" id="UP001176468"/>
    </source>
</evidence>
<dbReference type="SUPFAM" id="SSF48498">
    <property type="entry name" value="Tetracyclin repressor-like, C-terminal domain"/>
    <property type="match status" value="1"/>
</dbReference>
<evidence type="ECO:0000256" key="1">
    <source>
        <dbReference type="ARBA" id="ARBA00023015"/>
    </source>
</evidence>
<feature type="DNA-binding region" description="H-T-H motif" evidence="4">
    <location>
        <begin position="41"/>
        <end position="60"/>
    </location>
</feature>
<comment type="caution">
    <text evidence="6">The sequence shown here is derived from an EMBL/GenBank/DDBJ whole genome shotgun (WGS) entry which is preliminary data.</text>
</comment>
<accession>A0ABT8ZW15</accession>
<dbReference type="PANTHER" id="PTHR30055:SF234">
    <property type="entry name" value="HTH-TYPE TRANSCRIPTIONAL REGULATOR BETI"/>
    <property type="match status" value="1"/>
</dbReference>
<protein>
    <submittedName>
        <fullName evidence="6">TetR family transcriptional regulator</fullName>
    </submittedName>
</protein>
<dbReference type="InterPro" id="IPR001647">
    <property type="entry name" value="HTH_TetR"/>
</dbReference>
<name>A0ABT8ZW15_9SPHN</name>
<dbReference type="Pfam" id="PF00440">
    <property type="entry name" value="TetR_N"/>
    <property type="match status" value="1"/>
</dbReference>
<evidence type="ECO:0000256" key="2">
    <source>
        <dbReference type="ARBA" id="ARBA00023125"/>
    </source>
</evidence>
<keyword evidence="3" id="KW-0804">Transcription</keyword>
<sequence>MATYMSTAEDLPRKRDAVRTRSELLAAAQSVFATVGYTGGGVREIAALAGIDASLVRRYFGSKEGLFAAALAEALDIDRMLDTPHESFGQHVVAHFLDGERDSPNPLLIMLLAMTDPTARVIVLSTLDERVVAPLGRWIGGADGALRAARVSMLCSGFFTYWKLLPLDVFANGIDADTRRWLEQSLQSAINGPRP</sequence>
<keyword evidence="2 4" id="KW-0238">DNA-binding</keyword>
<gene>
    <name evidence="6" type="ORF">Q5H94_05445</name>
</gene>
<evidence type="ECO:0000259" key="5">
    <source>
        <dbReference type="PROSITE" id="PS50977"/>
    </source>
</evidence>
<dbReference type="InterPro" id="IPR050109">
    <property type="entry name" value="HTH-type_TetR-like_transc_reg"/>
</dbReference>
<dbReference type="InterPro" id="IPR036271">
    <property type="entry name" value="Tet_transcr_reg_TetR-rel_C_sf"/>
</dbReference>
<dbReference type="Gene3D" id="1.10.357.10">
    <property type="entry name" value="Tetracycline Repressor, domain 2"/>
    <property type="match status" value="1"/>
</dbReference>
<proteinExistence type="predicted"/>
<dbReference type="EMBL" id="JAUQSZ010000003">
    <property type="protein sequence ID" value="MDO7841763.1"/>
    <property type="molecule type" value="Genomic_DNA"/>
</dbReference>
<evidence type="ECO:0000256" key="3">
    <source>
        <dbReference type="ARBA" id="ARBA00023163"/>
    </source>
</evidence>
<dbReference type="PROSITE" id="PS50977">
    <property type="entry name" value="HTH_TETR_2"/>
    <property type="match status" value="1"/>
</dbReference>
<reference evidence="6" key="1">
    <citation type="submission" date="2023-07" db="EMBL/GenBank/DDBJ databases">
        <authorList>
            <person name="Kim M.K."/>
        </authorList>
    </citation>
    <scope>NUCLEOTIDE SEQUENCE</scope>
    <source>
        <strain evidence="6">CA1-15</strain>
    </source>
</reference>
<dbReference type="InterPro" id="IPR041678">
    <property type="entry name" value="TetR_C_16"/>
</dbReference>
<feature type="domain" description="HTH tetR-type" evidence="5">
    <location>
        <begin position="18"/>
        <end position="78"/>
    </location>
</feature>
<keyword evidence="7" id="KW-1185">Reference proteome</keyword>
<keyword evidence="1" id="KW-0805">Transcription regulation</keyword>
<dbReference type="Proteomes" id="UP001176468">
    <property type="component" value="Unassembled WGS sequence"/>
</dbReference>
<evidence type="ECO:0000256" key="4">
    <source>
        <dbReference type="PROSITE-ProRule" id="PRU00335"/>
    </source>
</evidence>
<dbReference type="PANTHER" id="PTHR30055">
    <property type="entry name" value="HTH-TYPE TRANSCRIPTIONAL REGULATOR RUTR"/>
    <property type="match status" value="1"/>
</dbReference>
<dbReference type="SUPFAM" id="SSF46689">
    <property type="entry name" value="Homeodomain-like"/>
    <property type="match status" value="1"/>
</dbReference>
<dbReference type="InterPro" id="IPR009057">
    <property type="entry name" value="Homeodomain-like_sf"/>
</dbReference>
<dbReference type="PRINTS" id="PR00455">
    <property type="entry name" value="HTHTETR"/>
</dbReference>
<organism evidence="6 7">
    <name type="scientific">Sphingomonas immobilis</name>
    <dbReference type="NCBI Taxonomy" id="3063997"/>
    <lineage>
        <taxon>Bacteria</taxon>
        <taxon>Pseudomonadati</taxon>
        <taxon>Pseudomonadota</taxon>
        <taxon>Alphaproteobacteria</taxon>
        <taxon>Sphingomonadales</taxon>
        <taxon>Sphingomonadaceae</taxon>
        <taxon>Sphingomonas</taxon>
    </lineage>
</organism>
<dbReference type="Pfam" id="PF17920">
    <property type="entry name" value="TetR_C_16"/>
    <property type="match status" value="1"/>
</dbReference>
<evidence type="ECO:0000313" key="6">
    <source>
        <dbReference type="EMBL" id="MDO7841763.1"/>
    </source>
</evidence>